<dbReference type="InterPro" id="IPR039261">
    <property type="entry name" value="FNR_nucleotide-bd"/>
</dbReference>
<dbReference type="HOGENOM" id="CLU_155281_0_0_11"/>
<gene>
    <name evidence="2" type="ORF">O159_06660</name>
</gene>
<protein>
    <recommendedName>
        <fullName evidence="1">SIP-like Rossmann fold domain-containing protein</fullName>
    </recommendedName>
</protein>
<dbReference type="STRING" id="1389489.O159_06660"/>
<evidence type="ECO:0000259" key="1">
    <source>
        <dbReference type="Pfam" id="PF04954"/>
    </source>
</evidence>
<feature type="domain" description="SIP-like Rossmann fold" evidence="1">
    <location>
        <begin position="18"/>
        <end position="163"/>
    </location>
</feature>
<sequence>MSASTGGPEAPATSCSRGDETAAPAIASILETLPEGLRAHAFIEVPAAADALALDLPEGVAATWLSRQTGEHGCELIPAVTGWLAGHLEVVAAAAAPSGRRQRLADVDVDRELLCERPETADGGFYAWIAGESAVVKTLRRLLVRVYGIDRGRVAFMGYWRHGRAEHTE</sequence>
<dbReference type="Pfam" id="PF04954">
    <property type="entry name" value="SIP"/>
    <property type="match status" value="1"/>
</dbReference>
<dbReference type="EMBL" id="CP006734">
    <property type="protein sequence ID" value="AGW40845.1"/>
    <property type="molecule type" value="Genomic_DNA"/>
</dbReference>
<dbReference type="RefSeq" id="WP_021754283.1">
    <property type="nucleotide sequence ID" value="NC_022438.1"/>
</dbReference>
<dbReference type="CDD" id="cd06193">
    <property type="entry name" value="siderophore_interacting"/>
    <property type="match status" value="1"/>
</dbReference>
<dbReference type="Gene3D" id="3.40.50.80">
    <property type="entry name" value="Nucleotide-binding domain of ferredoxin-NADP reductase (FNR) module"/>
    <property type="match status" value="1"/>
</dbReference>
<dbReference type="InterPro" id="IPR039374">
    <property type="entry name" value="SIP_fam"/>
</dbReference>
<accession>U3P3F2</accession>
<dbReference type="AlphaFoldDB" id="U3P3F2"/>
<dbReference type="InterPro" id="IPR007037">
    <property type="entry name" value="SIP_rossman_dom"/>
</dbReference>
<proteinExistence type="predicted"/>
<dbReference type="PATRIC" id="fig|1389489.3.peg.644"/>
<dbReference type="PANTHER" id="PTHR30157">
    <property type="entry name" value="FERRIC REDUCTASE, NADPH-DEPENDENT"/>
    <property type="match status" value="1"/>
</dbReference>
<keyword evidence="3" id="KW-1185">Reference proteome</keyword>
<dbReference type="Proteomes" id="UP000016743">
    <property type="component" value="Chromosome"/>
</dbReference>
<dbReference type="PANTHER" id="PTHR30157:SF0">
    <property type="entry name" value="NADPH-DEPENDENT FERRIC-CHELATE REDUCTASE"/>
    <property type="match status" value="1"/>
</dbReference>
<dbReference type="eggNOG" id="COG2375">
    <property type="taxonomic scope" value="Bacteria"/>
</dbReference>
<organism evidence="2 3">
    <name type="scientific">Leifsonia xyli subsp. cynodontis DSM 46306</name>
    <dbReference type="NCBI Taxonomy" id="1389489"/>
    <lineage>
        <taxon>Bacteria</taxon>
        <taxon>Bacillati</taxon>
        <taxon>Actinomycetota</taxon>
        <taxon>Actinomycetes</taxon>
        <taxon>Micrococcales</taxon>
        <taxon>Microbacteriaceae</taxon>
        <taxon>Leifsonia</taxon>
    </lineage>
</organism>
<name>U3P3F2_LEIXC</name>
<dbReference type="KEGG" id="lxy:O159_06660"/>
<evidence type="ECO:0000313" key="3">
    <source>
        <dbReference type="Proteomes" id="UP000016743"/>
    </source>
</evidence>
<reference evidence="2 3" key="1">
    <citation type="journal article" date="2013" name="Genome Announc.">
        <title>Complete Genome Sequence of Leifsonia xyli subsp. cynodontis Strain DSM46306, a Gram-Positive Bacterial Pathogen of Grasses.</title>
        <authorList>
            <person name="Monteiro-Vitorello C.B."/>
            <person name="Zerillo M.M."/>
            <person name="Van Sluys M.A."/>
            <person name="Camargo L.E."/>
            <person name="Kitajima J.P."/>
        </authorList>
    </citation>
    <scope>NUCLEOTIDE SEQUENCE [LARGE SCALE GENOMIC DNA]</scope>
    <source>
        <strain evidence="2 3">DSM 46306</strain>
    </source>
</reference>
<evidence type="ECO:0000313" key="2">
    <source>
        <dbReference type="EMBL" id="AGW40845.1"/>
    </source>
</evidence>